<feature type="compositionally biased region" description="Basic and acidic residues" evidence="1">
    <location>
        <begin position="13"/>
        <end position="23"/>
    </location>
</feature>
<protein>
    <submittedName>
        <fullName evidence="2">Uncharacterized protein</fullName>
    </submittedName>
</protein>
<dbReference type="Proteomes" id="UP000183898">
    <property type="component" value="Unassembled WGS sequence"/>
</dbReference>
<gene>
    <name evidence="2" type="ORF">SAMN05216404_11138</name>
</gene>
<evidence type="ECO:0000313" key="3">
    <source>
        <dbReference type="Proteomes" id="UP000183898"/>
    </source>
</evidence>
<evidence type="ECO:0000313" key="2">
    <source>
        <dbReference type="EMBL" id="SEO08381.1"/>
    </source>
</evidence>
<feature type="region of interest" description="Disordered" evidence="1">
    <location>
        <begin position="1"/>
        <end position="23"/>
    </location>
</feature>
<name>A0A1H8LTC8_9PROT</name>
<evidence type="ECO:0000256" key="1">
    <source>
        <dbReference type="SAM" id="MobiDB-lite"/>
    </source>
</evidence>
<reference evidence="2 3" key="1">
    <citation type="submission" date="2016-10" db="EMBL/GenBank/DDBJ databases">
        <authorList>
            <person name="de Groot N.N."/>
        </authorList>
    </citation>
    <scope>NUCLEOTIDE SEQUENCE [LARGE SCALE GENOMIC DNA]</scope>
    <source>
        <strain evidence="2 3">Nl18</strain>
    </source>
</reference>
<proteinExistence type="predicted"/>
<organism evidence="2 3">
    <name type="scientific">Nitrosospira multiformis</name>
    <dbReference type="NCBI Taxonomy" id="1231"/>
    <lineage>
        <taxon>Bacteria</taxon>
        <taxon>Pseudomonadati</taxon>
        <taxon>Pseudomonadota</taxon>
        <taxon>Betaproteobacteria</taxon>
        <taxon>Nitrosomonadales</taxon>
        <taxon>Nitrosomonadaceae</taxon>
        <taxon>Nitrosospira</taxon>
    </lineage>
</organism>
<dbReference type="EMBL" id="FOCT01000011">
    <property type="protein sequence ID" value="SEO08381.1"/>
    <property type="molecule type" value="Genomic_DNA"/>
</dbReference>
<dbReference type="AlphaFoldDB" id="A0A1H8LTC8"/>
<accession>A0A1H8LTC8</accession>
<sequence length="139" mass="15548">MHKPAPLGIERGNSSRDETKESLNKSSAVRVAVKIAMITRRVTKVVACAFTCYSDAKEREKVAPQSEPEDSAKRMGQCRSVTTAQDRIWSASIPLRGCIFLWKTLLLSPRSSPFVHLIPQSPPLRLRGIYSAVPKERDR</sequence>